<evidence type="ECO:0000313" key="3">
    <source>
        <dbReference type="Proteomes" id="UP000253250"/>
    </source>
</evidence>
<reference evidence="2 3" key="1">
    <citation type="submission" date="2018-02" db="EMBL/GenBank/DDBJ databases">
        <title>Insights into the biology of acidophilic members of the Acidiferrobacteraceae family derived from comparative genomic analyses.</title>
        <authorList>
            <person name="Issotta F."/>
            <person name="Thyssen C."/>
            <person name="Mena C."/>
            <person name="Moya A."/>
            <person name="Bellenberg S."/>
            <person name="Sproer C."/>
            <person name="Covarrubias P.C."/>
            <person name="Sand W."/>
            <person name="Quatrini R."/>
            <person name="Vera M."/>
        </authorList>
    </citation>
    <scope>NUCLEOTIDE SEQUENCE [LARGE SCALE GENOMIC DNA]</scope>
    <source>
        <strain evidence="3">m-1</strain>
    </source>
</reference>
<dbReference type="RefSeq" id="WP_147267158.1">
    <property type="nucleotide sequence ID" value="NZ_PSYR01000002.1"/>
</dbReference>
<protein>
    <submittedName>
        <fullName evidence="2">Uncharacterized protein</fullName>
    </submittedName>
</protein>
<keyword evidence="3" id="KW-1185">Reference proteome</keyword>
<accession>A0A368HBF5</accession>
<comment type="caution">
    <text evidence="2">The sequence shown here is derived from an EMBL/GenBank/DDBJ whole genome shotgun (WGS) entry which is preliminary data.</text>
</comment>
<dbReference type="AlphaFoldDB" id="A0A368HBF5"/>
<evidence type="ECO:0000313" key="2">
    <source>
        <dbReference type="EMBL" id="RCN55776.1"/>
    </source>
</evidence>
<gene>
    <name evidence="2" type="ORF">C4900_07600</name>
</gene>
<sequence>MRRRLMAGDLTESPIQGRGPIAEERASLEPSATSASVDLEIASRIITLSLTAQDARQLLFSLHKAIHDHYRERARAAQWQQHAQRRKGREP</sequence>
<feature type="region of interest" description="Disordered" evidence="1">
    <location>
        <begin position="1"/>
        <end position="29"/>
    </location>
</feature>
<organism evidence="2 3">
    <name type="scientific">Acidiferrobacter thiooxydans</name>
    <dbReference type="NCBI Taxonomy" id="163359"/>
    <lineage>
        <taxon>Bacteria</taxon>
        <taxon>Pseudomonadati</taxon>
        <taxon>Pseudomonadota</taxon>
        <taxon>Gammaproteobacteria</taxon>
        <taxon>Acidiferrobacterales</taxon>
        <taxon>Acidiferrobacteraceae</taxon>
        <taxon>Acidiferrobacter</taxon>
    </lineage>
</organism>
<dbReference type="EMBL" id="PSYR01000002">
    <property type="protein sequence ID" value="RCN55776.1"/>
    <property type="molecule type" value="Genomic_DNA"/>
</dbReference>
<evidence type="ECO:0000256" key="1">
    <source>
        <dbReference type="SAM" id="MobiDB-lite"/>
    </source>
</evidence>
<proteinExistence type="predicted"/>
<name>A0A368HBF5_9GAMM</name>
<dbReference type="Proteomes" id="UP000253250">
    <property type="component" value="Unassembled WGS sequence"/>
</dbReference>